<evidence type="ECO:0000256" key="3">
    <source>
        <dbReference type="ARBA" id="ARBA00022692"/>
    </source>
</evidence>
<evidence type="ECO:0000313" key="10">
    <source>
        <dbReference type="EMBL" id="MBA0085436.1"/>
    </source>
</evidence>
<evidence type="ECO:0000256" key="5">
    <source>
        <dbReference type="ARBA" id="ARBA00023136"/>
    </source>
</evidence>
<evidence type="ECO:0000313" key="11">
    <source>
        <dbReference type="Proteomes" id="UP000567293"/>
    </source>
</evidence>
<evidence type="ECO:0000256" key="4">
    <source>
        <dbReference type="ARBA" id="ARBA00022989"/>
    </source>
</evidence>
<dbReference type="Pfam" id="PF12704">
    <property type="entry name" value="MacB_PCD"/>
    <property type="match status" value="2"/>
</dbReference>
<feature type="transmembrane region" description="Helical" evidence="7">
    <location>
        <begin position="16"/>
        <end position="39"/>
    </location>
</feature>
<evidence type="ECO:0000256" key="1">
    <source>
        <dbReference type="ARBA" id="ARBA00004651"/>
    </source>
</evidence>
<evidence type="ECO:0000259" key="8">
    <source>
        <dbReference type="Pfam" id="PF02687"/>
    </source>
</evidence>
<evidence type="ECO:0000256" key="6">
    <source>
        <dbReference type="ARBA" id="ARBA00038076"/>
    </source>
</evidence>
<proteinExistence type="inferred from homology"/>
<dbReference type="AlphaFoldDB" id="A0A7V8NQ67"/>
<sequence length="835" mass="88938">MRNLKFAIRTLSSTPFVTAIAIVSLALGIGATAGIFSVFHQVLLESLAVPDPSALVNLSAPGPKPGFGSCGREGDCEVVFSYAMFRDLQKVQTVFTDIAAHVGFAAHLAYEDRTSSSEGQLVSGSYFPVLELQPALGRLLNSNDDKLVGESRVVVLGYNYWSSRFGLDPTILNKPLIVNGQRLTIVGVVPKGFEGTTIGMQPAIYVPITLREMLDANFNSWSLRTDYWAYLFARLRPGVTIERARASLGAQYHAIVNDVEAPLQKDISPQTMARFRAKPILVEAGGRGQSVVPDQAKTPLRLLLGVTAFVLLIACANIANLLLARSAARAGEMAIRLSIGASRARLIGQLLTESLLLAVLGGIAGLVVAHWTLVLVASLLPPEVQRRIPFSISGTVILFGIVLTFATGLLFGLFPALHNTRLDLASALKNQAGQPSGAKGAARFRLLLATSQIALAMMLLASSGLFVKSLLNISRLDLGFKVDHVATFGLSPDLNGYSPDRTRVFYQRLEDELRAAPGVTAVTASNVLLLAGNNLSRGVAVQGFKAGPDTDSNSRYNRVGPGYFSALGIPLMAGREFTDADTVNSAKVALVNQTFAKKFGLGNDAVGKLMGWAPGEGYRSKLDTTIVGIVEDAKYSEVKQNVPPQFFVPYRQDKGLDALHVYVRASGDVAQVASAITAVVKRLDPNLPIEELETLPEQVRNNTFLDRMVTSLSAAFALLASLLAAIGLYGVLAYTVAQRTREIGLRMALGAAPGRVRGMVLRQVAVMTLAGALVGLGGALAVGKGAQSMLFQMTGADPTVLVLSTVALSLVALCAGFIPAHRASRVDPMRALKYE</sequence>
<feature type="domain" description="MacB-like periplasmic core" evidence="9">
    <location>
        <begin position="18"/>
        <end position="249"/>
    </location>
</feature>
<comment type="similarity">
    <text evidence="6">Belongs to the ABC-4 integral membrane protein family.</text>
</comment>
<evidence type="ECO:0000256" key="2">
    <source>
        <dbReference type="ARBA" id="ARBA00022475"/>
    </source>
</evidence>
<dbReference type="Pfam" id="PF02687">
    <property type="entry name" value="FtsX"/>
    <property type="match status" value="2"/>
</dbReference>
<dbReference type="InterPro" id="IPR003838">
    <property type="entry name" value="ABC3_permease_C"/>
</dbReference>
<evidence type="ECO:0000259" key="9">
    <source>
        <dbReference type="Pfam" id="PF12704"/>
    </source>
</evidence>
<keyword evidence="3 7" id="KW-0812">Transmembrane</keyword>
<feature type="transmembrane region" description="Helical" evidence="7">
    <location>
        <begin position="764"/>
        <end position="782"/>
    </location>
</feature>
<name>A0A7V8NQ67_9BACT</name>
<dbReference type="InterPro" id="IPR025857">
    <property type="entry name" value="MacB_PCD"/>
</dbReference>
<comment type="caution">
    <text evidence="10">The sequence shown here is derived from an EMBL/GenBank/DDBJ whole genome shotgun (WGS) entry which is preliminary data.</text>
</comment>
<organism evidence="10 11">
    <name type="scientific">Candidatus Acidiferrum panamense</name>
    <dbReference type="NCBI Taxonomy" id="2741543"/>
    <lineage>
        <taxon>Bacteria</taxon>
        <taxon>Pseudomonadati</taxon>
        <taxon>Acidobacteriota</taxon>
        <taxon>Terriglobia</taxon>
        <taxon>Candidatus Acidiferrales</taxon>
        <taxon>Candidatus Acidiferrum</taxon>
    </lineage>
</organism>
<feature type="transmembrane region" description="Helical" evidence="7">
    <location>
        <begin position="355"/>
        <end position="380"/>
    </location>
</feature>
<feature type="transmembrane region" description="Helical" evidence="7">
    <location>
        <begin position="302"/>
        <end position="323"/>
    </location>
</feature>
<keyword evidence="5 7" id="KW-0472">Membrane</keyword>
<feature type="domain" description="MacB-like periplasmic core" evidence="9">
    <location>
        <begin position="453"/>
        <end position="678"/>
    </location>
</feature>
<keyword evidence="11" id="KW-1185">Reference proteome</keyword>
<protein>
    <submittedName>
        <fullName evidence="10">ABC transporter permease</fullName>
    </submittedName>
</protein>
<feature type="domain" description="ABC3 transporter permease C-terminal" evidence="8">
    <location>
        <begin position="715"/>
        <end position="828"/>
    </location>
</feature>
<keyword evidence="2" id="KW-1003">Cell membrane</keyword>
<dbReference type="GO" id="GO:0022857">
    <property type="term" value="F:transmembrane transporter activity"/>
    <property type="evidence" value="ECO:0007669"/>
    <property type="project" value="TreeGrafter"/>
</dbReference>
<evidence type="ECO:0000256" key="7">
    <source>
        <dbReference type="SAM" id="Phobius"/>
    </source>
</evidence>
<keyword evidence="4 7" id="KW-1133">Transmembrane helix</keyword>
<accession>A0A7V8NQ67</accession>
<gene>
    <name evidence="10" type="ORF">HRJ53_10605</name>
</gene>
<dbReference type="Proteomes" id="UP000567293">
    <property type="component" value="Unassembled WGS sequence"/>
</dbReference>
<feature type="transmembrane region" description="Helical" evidence="7">
    <location>
        <begin position="446"/>
        <end position="467"/>
    </location>
</feature>
<feature type="transmembrane region" description="Helical" evidence="7">
    <location>
        <begin position="392"/>
        <end position="414"/>
    </location>
</feature>
<dbReference type="InterPro" id="IPR017800">
    <property type="entry name" value="ADOP"/>
</dbReference>
<dbReference type="PANTHER" id="PTHR30572:SF4">
    <property type="entry name" value="ABC TRANSPORTER PERMEASE YTRF"/>
    <property type="match status" value="1"/>
</dbReference>
<dbReference type="EMBL" id="JACDQQ010001026">
    <property type="protein sequence ID" value="MBA0085436.1"/>
    <property type="molecule type" value="Genomic_DNA"/>
</dbReference>
<feature type="transmembrane region" description="Helical" evidence="7">
    <location>
        <begin position="714"/>
        <end position="737"/>
    </location>
</feature>
<dbReference type="InterPro" id="IPR050250">
    <property type="entry name" value="Macrolide_Exporter_MacB"/>
</dbReference>
<feature type="domain" description="ABC3 transporter permease C-terminal" evidence="8">
    <location>
        <begin position="306"/>
        <end position="418"/>
    </location>
</feature>
<feature type="transmembrane region" description="Helical" evidence="7">
    <location>
        <begin position="802"/>
        <end position="820"/>
    </location>
</feature>
<reference evidence="10" key="1">
    <citation type="submission" date="2020-06" db="EMBL/GenBank/DDBJ databases">
        <title>Legume-microbial interactions unlock mineral nutrients during tropical forest succession.</title>
        <authorList>
            <person name="Epihov D.Z."/>
        </authorList>
    </citation>
    <scope>NUCLEOTIDE SEQUENCE [LARGE SCALE GENOMIC DNA]</scope>
    <source>
        <strain evidence="10">Pan2503</strain>
    </source>
</reference>
<dbReference type="NCBIfam" id="TIGR03434">
    <property type="entry name" value="ADOP"/>
    <property type="match status" value="1"/>
</dbReference>
<dbReference type="PANTHER" id="PTHR30572">
    <property type="entry name" value="MEMBRANE COMPONENT OF TRANSPORTER-RELATED"/>
    <property type="match status" value="1"/>
</dbReference>
<dbReference type="GO" id="GO:0005886">
    <property type="term" value="C:plasma membrane"/>
    <property type="evidence" value="ECO:0007669"/>
    <property type="project" value="UniProtKB-SubCell"/>
</dbReference>
<comment type="subcellular location">
    <subcellularLocation>
        <location evidence="1">Cell membrane</location>
        <topology evidence="1">Multi-pass membrane protein</topology>
    </subcellularLocation>
</comment>